<dbReference type="EMBL" id="JAKHSK010000059">
    <property type="protein sequence ID" value="MCL6220831.1"/>
    <property type="molecule type" value="Genomic_DNA"/>
</dbReference>
<keyword evidence="2" id="KW-1185">Reference proteome</keyword>
<gene>
    <name evidence="1" type="ORF">L1967_21275</name>
</gene>
<proteinExistence type="predicted"/>
<comment type="caution">
    <text evidence="1">The sequence shown here is derived from an EMBL/GenBank/DDBJ whole genome shotgun (WGS) entry which is preliminary data.</text>
</comment>
<evidence type="ECO:0000313" key="2">
    <source>
        <dbReference type="Proteomes" id="UP001139521"/>
    </source>
</evidence>
<dbReference type="RefSeq" id="WP_249603509.1">
    <property type="nucleotide sequence ID" value="NZ_JAKHSK010000059.1"/>
</dbReference>
<evidence type="ECO:0000313" key="1">
    <source>
        <dbReference type="EMBL" id="MCL6220831.1"/>
    </source>
</evidence>
<reference evidence="1" key="1">
    <citation type="submission" date="2022-01" db="EMBL/GenBank/DDBJ databases">
        <title>Genome sequencing of Zunongwangia sp. M21534 genome.</title>
        <authorList>
            <person name="Chen Y."/>
            <person name="Dong C."/>
            <person name="Shao Z."/>
        </authorList>
    </citation>
    <scope>NUCLEOTIDE SEQUENCE</scope>
    <source>
        <strain evidence="1">MCCC M21534</strain>
    </source>
</reference>
<accession>A0A9X2CM71</accession>
<sequence length="67" mass="7633">MVKPKVIWSKNGSLQLKESLEDLREKSPKAASKVKNEILKASRELSDNPEIYSPDRFKKNNDVSLGF</sequence>
<name>A0A9X2CM71_9FLAO</name>
<protein>
    <submittedName>
        <fullName evidence="1">Uncharacterized protein</fullName>
    </submittedName>
</protein>
<dbReference type="Proteomes" id="UP001139521">
    <property type="component" value="Unassembled WGS sequence"/>
</dbReference>
<dbReference type="InterPro" id="IPR035093">
    <property type="entry name" value="RelE/ParE_toxin_dom_sf"/>
</dbReference>
<dbReference type="AlphaFoldDB" id="A0A9X2CM71"/>
<dbReference type="Gene3D" id="3.30.2310.20">
    <property type="entry name" value="RelE-like"/>
    <property type="match status" value="1"/>
</dbReference>
<organism evidence="1 2">
    <name type="scientific">Zunongwangia pacifica</name>
    <dbReference type="NCBI Taxonomy" id="2911062"/>
    <lineage>
        <taxon>Bacteria</taxon>
        <taxon>Pseudomonadati</taxon>
        <taxon>Bacteroidota</taxon>
        <taxon>Flavobacteriia</taxon>
        <taxon>Flavobacteriales</taxon>
        <taxon>Flavobacteriaceae</taxon>
        <taxon>Zunongwangia</taxon>
    </lineage>
</organism>